<organism evidence="2 3">
    <name type="scientific">Qipengyuania atrilutea</name>
    <dbReference type="NCBI Taxonomy" id="2744473"/>
    <lineage>
        <taxon>Bacteria</taxon>
        <taxon>Pseudomonadati</taxon>
        <taxon>Pseudomonadota</taxon>
        <taxon>Alphaproteobacteria</taxon>
        <taxon>Sphingomonadales</taxon>
        <taxon>Erythrobacteraceae</taxon>
        <taxon>Qipengyuania</taxon>
    </lineage>
</organism>
<evidence type="ECO:0000313" key="2">
    <source>
        <dbReference type="EMBL" id="NVD44943.1"/>
    </source>
</evidence>
<dbReference type="InterPro" id="IPR000780">
    <property type="entry name" value="CheR_MeTrfase"/>
</dbReference>
<reference evidence="2 3" key="1">
    <citation type="submission" date="2020-06" db="EMBL/GenBank/DDBJ databases">
        <title>Altererythrobacter sp. HHU K3-1.</title>
        <authorList>
            <person name="Zhang D."/>
            <person name="Xue H."/>
        </authorList>
    </citation>
    <scope>NUCLEOTIDE SEQUENCE [LARGE SCALE GENOMIC DNA]</scope>
    <source>
        <strain evidence="2 3">HHU K3-1</strain>
    </source>
</reference>
<comment type="caution">
    <text evidence="2">The sequence shown here is derived from an EMBL/GenBank/DDBJ whole genome shotgun (WGS) entry which is preliminary data.</text>
</comment>
<protein>
    <submittedName>
        <fullName evidence="2">Protein-glutamate O-methyltransferase CheR</fullName>
    </submittedName>
</protein>
<dbReference type="InterPro" id="IPR029063">
    <property type="entry name" value="SAM-dependent_MTases_sf"/>
</dbReference>
<dbReference type="InterPro" id="IPR022642">
    <property type="entry name" value="CheR_C"/>
</dbReference>
<dbReference type="EMBL" id="JABWGV010000002">
    <property type="protein sequence ID" value="NVD44943.1"/>
    <property type="molecule type" value="Genomic_DNA"/>
</dbReference>
<dbReference type="GO" id="GO:0032259">
    <property type="term" value="P:methylation"/>
    <property type="evidence" value="ECO:0007669"/>
    <property type="project" value="UniProtKB-KW"/>
</dbReference>
<dbReference type="SUPFAM" id="SSF53335">
    <property type="entry name" value="S-adenosyl-L-methionine-dependent methyltransferases"/>
    <property type="match status" value="1"/>
</dbReference>
<accession>A0A850H505</accession>
<dbReference type="RefSeq" id="WP_176267226.1">
    <property type="nucleotide sequence ID" value="NZ_JABWGV010000002.1"/>
</dbReference>
<dbReference type="GO" id="GO:0008757">
    <property type="term" value="F:S-adenosylmethionine-dependent methyltransferase activity"/>
    <property type="evidence" value="ECO:0007669"/>
    <property type="project" value="InterPro"/>
</dbReference>
<dbReference type="PRINTS" id="PR00996">
    <property type="entry name" value="CHERMTFRASE"/>
</dbReference>
<evidence type="ECO:0000313" key="3">
    <source>
        <dbReference type="Proteomes" id="UP000561438"/>
    </source>
</evidence>
<dbReference type="Gene3D" id="3.40.50.150">
    <property type="entry name" value="Vaccinia Virus protein VP39"/>
    <property type="match status" value="1"/>
</dbReference>
<feature type="domain" description="CheR-type methyltransferase" evidence="1">
    <location>
        <begin position="1"/>
        <end position="273"/>
    </location>
</feature>
<proteinExistence type="predicted"/>
<keyword evidence="2" id="KW-0808">Transferase</keyword>
<evidence type="ECO:0000259" key="1">
    <source>
        <dbReference type="PROSITE" id="PS50123"/>
    </source>
</evidence>
<dbReference type="PROSITE" id="PS50123">
    <property type="entry name" value="CHER"/>
    <property type="match status" value="1"/>
</dbReference>
<dbReference type="PANTHER" id="PTHR24422:SF21">
    <property type="entry name" value="CHEMOTAXIS PROTEIN METHYLTRANSFERASE 1"/>
    <property type="match status" value="1"/>
</dbReference>
<dbReference type="PANTHER" id="PTHR24422">
    <property type="entry name" value="CHEMOTAXIS PROTEIN METHYLTRANSFERASE"/>
    <property type="match status" value="1"/>
</dbReference>
<keyword evidence="3" id="KW-1185">Reference proteome</keyword>
<sequence length="286" mass="31682">MELNETSRLVIRELLERHTGQQITPEREWRIGTALAGLFRKYDIANVDQLVCLLTMPGKEKLEKAVVEALLNNETYFFRDQAYFDLLAQRILPDLRKARSDTRRIRIWSSGCSTGQEALSIAMIFADNPAAWADWTVEIVGTDVSASAVAAAKAGRYTQFEIQRGLGVAQMLSYFRENNSRWEADPALHRRVTFRQANLLSGPPSGDPFDLVLCRNVLLYFTPQTRERAFASLAKGTASDGWLMLGAGETSAGLTDAFAPADCGSSFYRKVAANTPAAAPRRARAA</sequence>
<name>A0A850H505_9SPHN</name>
<dbReference type="InterPro" id="IPR050903">
    <property type="entry name" value="Bact_Chemotaxis_MeTrfase"/>
</dbReference>
<dbReference type="Proteomes" id="UP000561438">
    <property type="component" value="Unassembled WGS sequence"/>
</dbReference>
<dbReference type="Pfam" id="PF01739">
    <property type="entry name" value="CheR"/>
    <property type="match status" value="1"/>
</dbReference>
<gene>
    <name evidence="2" type="ORF">HUV48_07900</name>
</gene>
<keyword evidence="2" id="KW-0489">Methyltransferase</keyword>
<dbReference type="SMART" id="SM00138">
    <property type="entry name" value="MeTrc"/>
    <property type="match status" value="1"/>
</dbReference>
<dbReference type="AlphaFoldDB" id="A0A850H505"/>